<accession>A0A7K1J589</accession>
<sequence length="109" mass="12755">MERDSEVERNTQAELLLYMVNPATQGMGVGGKLWKALMHELRKEGVHSFFLHTDTTCDYMYYEYHGLKRVAERLHADHPEDDDQIYRLNYDMFVYRGDVPAAVQETPAK</sequence>
<dbReference type="InterPro" id="IPR016181">
    <property type="entry name" value="Acyl_CoA_acyltransferase"/>
</dbReference>
<proteinExistence type="predicted"/>
<feature type="domain" description="N-acetyltransferase" evidence="1">
    <location>
        <begin position="1"/>
        <end position="91"/>
    </location>
</feature>
<reference evidence="2 3" key="1">
    <citation type="submission" date="2019-09" db="EMBL/GenBank/DDBJ databases">
        <title>Bifidobacterium canis sp. nov., isolated from the digestive tract of German Shepherd dog puppy.</title>
        <authorList>
            <person name="Bunesova V."/>
        </authorList>
    </citation>
    <scope>NUCLEOTIDE SEQUENCE [LARGE SCALE GENOMIC DNA]</scope>
    <source>
        <strain evidence="2 3">GSD1FS</strain>
    </source>
</reference>
<dbReference type="SUPFAM" id="SSF55729">
    <property type="entry name" value="Acyl-CoA N-acyltransferases (Nat)"/>
    <property type="match status" value="1"/>
</dbReference>
<dbReference type="Gene3D" id="3.40.630.30">
    <property type="match status" value="1"/>
</dbReference>
<protein>
    <submittedName>
        <fullName evidence="2">N-acetylglutamate synthase</fullName>
    </submittedName>
</protein>
<name>A0A7K1J589_9BIFI</name>
<dbReference type="Proteomes" id="UP000487882">
    <property type="component" value="Unassembled WGS sequence"/>
</dbReference>
<dbReference type="InterPro" id="IPR000182">
    <property type="entry name" value="GNAT_dom"/>
</dbReference>
<evidence type="ECO:0000313" key="3">
    <source>
        <dbReference type="Proteomes" id="UP000487882"/>
    </source>
</evidence>
<dbReference type="EMBL" id="WNLP01000005">
    <property type="protein sequence ID" value="MUH59826.1"/>
    <property type="molecule type" value="Genomic_DNA"/>
</dbReference>
<evidence type="ECO:0000259" key="1">
    <source>
        <dbReference type="PROSITE" id="PS51186"/>
    </source>
</evidence>
<dbReference type="Pfam" id="PF00583">
    <property type="entry name" value="Acetyltransf_1"/>
    <property type="match status" value="1"/>
</dbReference>
<dbReference type="GO" id="GO:0016747">
    <property type="term" value="F:acyltransferase activity, transferring groups other than amino-acyl groups"/>
    <property type="evidence" value="ECO:0007669"/>
    <property type="project" value="InterPro"/>
</dbReference>
<dbReference type="AlphaFoldDB" id="A0A7K1J589"/>
<comment type="caution">
    <text evidence="2">The sequence shown here is derived from an EMBL/GenBank/DDBJ whole genome shotgun (WGS) entry which is preliminary data.</text>
</comment>
<dbReference type="RefSeq" id="WP_246165885.1">
    <property type="nucleotide sequence ID" value="NZ_WNLP01000005.1"/>
</dbReference>
<dbReference type="CDD" id="cd04301">
    <property type="entry name" value="NAT_SF"/>
    <property type="match status" value="1"/>
</dbReference>
<keyword evidence="3" id="KW-1185">Reference proteome</keyword>
<dbReference type="PROSITE" id="PS51186">
    <property type="entry name" value="GNAT"/>
    <property type="match status" value="1"/>
</dbReference>
<evidence type="ECO:0000313" key="2">
    <source>
        <dbReference type="EMBL" id="MUH59826.1"/>
    </source>
</evidence>
<organism evidence="2 3">
    <name type="scientific">Bifidobacterium canis</name>
    <dbReference type="NCBI Taxonomy" id="2610880"/>
    <lineage>
        <taxon>Bacteria</taxon>
        <taxon>Bacillati</taxon>
        <taxon>Actinomycetota</taxon>
        <taxon>Actinomycetes</taxon>
        <taxon>Bifidobacteriales</taxon>
        <taxon>Bifidobacteriaceae</taxon>
        <taxon>Bifidobacterium</taxon>
    </lineage>
</organism>
<gene>
    <name evidence="2" type="ORF">GSD1FS_1169</name>
</gene>